<name>A0ABZ1YFY7_9ACTN</name>
<gene>
    <name evidence="2" type="ORF">OIE82_34705</name>
</gene>
<dbReference type="RefSeq" id="WP_266478075.1">
    <property type="nucleotide sequence ID" value="NZ_CP109208.1"/>
</dbReference>
<organism evidence="2">
    <name type="scientific">Streptomyces althioticus</name>
    <dbReference type="NCBI Taxonomy" id="83380"/>
    <lineage>
        <taxon>Bacteria</taxon>
        <taxon>Bacillati</taxon>
        <taxon>Actinomycetota</taxon>
        <taxon>Actinomycetes</taxon>
        <taxon>Kitasatosporales</taxon>
        <taxon>Streptomycetaceae</taxon>
        <taxon>Streptomyces</taxon>
        <taxon>Streptomyces althioticus group</taxon>
    </lineage>
</organism>
<feature type="compositionally biased region" description="Low complexity" evidence="1">
    <location>
        <begin position="18"/>
        <end position="29"/>
    </location>
</feature>
<protein>
    <submittedName>
        <fullName evidence="2">Uncharacterized protein</fullName>
    </submittedName>
</protein>
<keyword evidence="2" id="KW-0614">Plasmid</keyword>
<feature type="region of interest" description="Disordered" evidence="1">
    <location>
        <begin position="1"/>
        <end position="52"/>
    </location>
</feature>
<dbReference type="EMBL" id="CP109208">
    <property type="protein sequence ID" value="WUU58329.1"/>
    <property type="molecule type" value="Genomic_DNA"/>
</dbReference>
<evidence type="ECO:0000256" key="1">
    <source>
        <dbReference type="SAM" id="MobiDB-lite"/>
    </source>
</evidence>
<sequence>MSFLDRYFDGGSPSKSSARVTTERTAATRTEARQAAERVGALSGIGKKPAQQ</sequence>
<geneLocation type="plasmid" evidence="2">
    <name>unnamed1</name>
</geneLocation>
<reference evidence="2" key="1">
    <citation type="submission" date="2022-10" db="EMBL/GenBank/DDBJ databases">
        <title>The complete genomes of actinobacterial strains from the NBC collection.</title>
        <authorList>
            <person name="Joergensen T.S."/>
            <person name="Alvarez Arevalo M."/>
            <person name="Sterndorff E.B."/>
            <person name="Faurdal D."/>
            <person name="Vuksanovic O."/>
            <person name="Mourched A.-S."/>
            <person name="Charusanti P."/>
            <person name="Shaw S."/>
            <person name="Blin K."/>
            <person name="Weber T."/>
        </authorList>
    </citation>
    <scope>NUCLEOTIDE SEQUENCE [LARGE SCALE GENOMIC DNA]</scope>
    <source>
        <strain evidence="2">NBC 01686</strain>
        <plasmid evidence="2">unnamed1</plasmid>
    </source>
</reference>
<proteinExistence type="predicted"/>
<evidence type="ECO:0000313" key="2">
    <source>
        <dbReference type="EMBL" id="WUU58329.1"/>
    </source>
</evidence>
<accession>A0ABZ1YFY7</accession>